<dbReference type="PANTHER" id="PTHR47763">
    <property type="entry name" value="ALPHA-PROTEIN KINASE VWKA"/>
    <property type="match status" value="1"/>
</dbReference>
<dbReference type="InterPro" id="IPR056861">
    <property type="entry name" value="HMCN1-like_VWA"/>
</dbReference>
<comment type="subcellular location">
    <subcellularLocation>
        <location evidence="4">Nucleus</location>
    </subcellularLocation>
    <subcellularLocation>
        <location evidence="1">Secreted</location>
    </subcellularLocation>
</comment>
<dbReference type="PROSITE" id="PS50234">
    <property type="entry name" value="VWFA"/>
    <property type="match status" value="1"/>
</dbReference>
<keyword evidence="4" id="KW-0539">Nucleus</keyword>
<evidence type="ECO:0008006" key="11">
    <source>
        <dbReference type="Google" id="ProtNLM"/>
    </source>
</evidence>
<evidence type="ECO:0000313" key="9">
    <source>
        <dbReference type="EMBL" id="CAF1046898.1"/>
    </source>
</evidence>
<keyword evidence="2" id="KW-0964">Secreted</keyword>
<dbReference type="Gene3D" id="1.20.930.10">
    <property type="entry name" value="Conserved domain common to transcription factors TFIIS, elongin A, CRSP70"/>
    <property type="match status" value="1"/>
</dbReference>
<dbReference type="PANTHER" id="PTHR47763:SF1">
    <property type="entry name" value="DUF659 DOMAIN-CONTAINING PROTEIN"/>
    <property type="match status" value="1"/>
</dbReference>
<accession>A0A814KAR3</accession>
<evidence type="ECO:0000313" key="10">
    <source>
        <dbReference type="Proteomes" id="UP000663889"/>
    </source>
</evidence>
<feature type="domain" description="TFIIS N-terminal" evidence="7">
    <location>
        <begin position="10"/>
        <end position="96"/>
    </location>
</feature>
<protein>
    <recommendedName>
        <fullName evidence="11">VWFA domain-containing protein</fullName>
    </recommendedName>
</protein>
<dbReference type="InterPro" id="IPR017923">
    <property type="entry name" value="TFIIS_N"/>
</dbReference>
<evidence type="ECO:0000256" key="1">
    <source>
        <dbReference type="ARBA" id="ARBA00004613"/>
    </source>
</evidence>
<evidence type="ECO:0000259" key="7">
    <source>
        <dbReference type="PROSITE" id="PS51319"/>
    </source>
</evidence>
<dbReference type="AlphaFoldDB" id="A0A814KAR3"/>
<dbReference type="Proteomes" id="UP000663882">
    <property type="component" value="Unassembled WGS sequence"/>
</dbReference>
<evidence type="ECO:0000313" key="8">
    <source>
        <dbReference type="EMBL" id="CAF0946479.1"/>
    </source>
</evidence>
<dbReference type="InterPro" id="IPR002035">
    <property type="entry name" value="VWF_A"/>
</dbReference>
<comment type="caution">
    <text evidence="9">The sequence shown here is derived from an EMBL/GenBank/DDBJ whole genome shotgun (WGS) entry which is preliminary data.</text>
</comment>
<dbReference type="SMART" id="SM00327">
    <property type="entry name" value="VWA"/>
    <property type="match status" value="1"/>
</dbReference>
<dbReference type="SUPFAM" id="SSF47676">
    <property type="entry name" value="Conserved domain common to transcription factors TFIIS, elongin A, CRSP70"/>
    <property type="match status" value="1"/>
</dbReference>
<dbReference type="SUPFAM" id="SSF53300">
    <property type="entry name" value="vWA-like"/>
    <property type="match status" value="1"/>
</dbReference>
<dbReference type="Proteomes" id="UP000663889">
    <property type="component" value="Unassembled WGS sequence"/>
</dbReference>
<dbReference type="EMBL" id="CAJNOO010000450">
    <property type="protein sequence ID" value="CAF0946479.1"/>
    <property type="molecule type" value="Genomic_DNA"/>
</dbReference>
<evidence type="ECO:0000256" key="5">
    <source>
        <dbReference type="SAM" id="MobiDB-lite"/>
    </source>
</evidence>
<dbReference type="OrthoDB" id="550309at2759"/>
<dbReference type="InterPro" id="IPR052969">
    <property type="entry name" value="Thr-specific_kinase-like"/>
</dbReference>
<dbReference type="InterPro" id="IPR035441">
    <property type="entry name" value="TFIIS/LEDGF_dom_sf"/>
</dbReference>
<feature type="region of interest" description="Disordered" evidence="5">
    <location>
        <begin position="272"/>
        <end position="296"/>
    </location>
</feature>
<dbReference type="Gene3D" id="3.40.50.410">
    <property type="entry name" value="von Willebrand factor, type A domain"/>
    <property type="match status" value="1"/>
</dbReference>
<proteinExistence type="predicted"/>
<dbReference type="Pfam" id="PF25106">
    <property type="entry name" value="VWA_4"/>
    <property type="match status" value="1"/>
</dbReference>
<dbReference type="InterPro" id="IPR036465">
    <property type="entry name" value="vWFA_dom_sf"/>
</dbReference>
<evidence type="ECO:0000256" key="3">
    <source>
        <dbReference type="ARBA" id="ARBA00022729"/>
    </source>
</evidence>
<name>A0A814KAR3_9BILA</name>
<feature type="domain" description="VWFA" evidence="6">
    <location>
        <begin position="487"/>
        <end position="684"/>
    </location>
</feature>
<dbReference type="GO" id="GO:0005634">
    <property type="term" value="C:nucleus"/>
    <property type="evidence" value="ECO:0007669"/>
    <property type="project" value="UniProtKB-SubCell"/>
</dbReference>
<evidence type="ECO:0000256" key="4">
    <source>
        <dbReference type="PROSITE-ProRule" id="PRU00649"/>
    </source>
</evidence>
<organism evidence="9 10">
    <name type="scientific">Rotaria sordida</name>
    <dbReference type="NCBI Taxonomy" id="392033"/>
    <lineage>
        <taxon>Eukaryota</taxon>
        <taxon>Metazoa</taxon>
        <taxon>Spiralia</taxon>
        <taxon>Gnathifera</taxon>
        <taxon>Rotifera</taxon>
        <taxon>Eurotatoria</taxon>
        <taxon>Bdelloidea</taxon>
        <taxon>Philodinida</taxon>
        <taxon>Philodinidae</taxon>
        <taxon>Rotaria</taxon>
    </lineage>
</organism>
<dbReference type="CDD" id="cd00198">
    <property type="entry name" value="vWFA"/>
    <property type="match status" value="1"/>
</dbReference>
<keyword evidence="3" id="KW-0732">Signal</keyword>
<gene>
    <name evidence="8" type="ORF">RFH988_LOCUS11385</name>
    <name evidence="9" type="ORF">SEV965_LOCUS13131</name>
</gene>
<evidence type="ECO:0000259" key="6">
    <source>
        <dbReference type="PROSITE" id="PS50234"/>
    </source>
</evidence>
<evidence type="ECO:0000256" key="2">
    <source>
        <dbReference type="ARBA" id="ARBA00022525"/>
    </source>
</evidence>
<dbReference type="Pfam" id="PF08711">
    <property type="entry name" value="Med26"/>
    <property type="match status" value="1"/>
</dbReference>
<dbReference type="GO" id="GO:0004674">
    <property type="term" value="F:protein serine/threonine kinase activity"/>
    <property type="evidence" value="ECO:0007669"/>
    <property type="project" value="TreeGrafter"/>
</dbReference>
<dbReference type="PROSITE" id="PS51319">
    <property type="entry name" value="TFIIS_N"/>
    <property type="match status" value="1"/>
</dbReference>
<dbReference type="EMBL" id="CAJNOU010000613">
    <property type="protein sequence ID" value="CAF1046898.1"/>
    <property type="molecule type" value="Genomic_DNA"/>
</dbReference>
<sequence>MQSDSLSLDTLRNKLLCAVDAEYNVIKAETVLDIICQLEKMEITKDQLQTTRLGREINTIRQKLDTQNEKHSKLINEIAQRAKKLLRSWQGLLNISQTNLSSTNVDIKPRLILKVKLNSPITKRKYDFDSHIINSTNIKRKKTQVIQTPVPISTPIILSETNVSLPRLKTTQQLLIEMQKNEPNVLSTQTSTVHAILQKKIIDESLHEQVKLDYSALHHGRDLNNINTNSTHYQRKLSSSITSPCNTFVTSGSSSKLQSLIERSSSSSTLISSNSNWENGSSAGSPISPLSSSSSSSSSIICTTSWPLSTIIPEPSLNVPVITKKKRRKKHNEQLLESSNIEQSKIFSSDLETLCSSYNSVADLVEDHRRRILAKYESRELEARPDLLLVPIDQLAFVYERERTKELNLPNESKHSSMTTVEKLTQPFDLIALPFIDCPLEYDLILDELVVQHPTMDMRQYSKVPSALHVDKPEQPELAEHDSSILDLAFAMDCTGSMASYIESAKNNIRAIVEEIVRSEKSDIRLALVEYRDHPPQDTTFVTRVHNFTNSVNEMKSWLDECRAEGGGDAPEAVADALHDVLNLSWRQEATRICILISDAPPHGLDPNGDNFPKGCPAGYDPLRLVRDMAEHRITLYAIGVEPPIVRYRDFFMTIAYITGGQYVPMINAQLLAQVIIGGVREEITLERLMQNAEVDIAREIQRAEEDGVDDRETATRINRYFASRKTRTKQMRNKAGTTSKTAEECYAKCADMSEMASKFETVEVKEEENKEEMNYELDEEDMSFEQAKRIVQKAKGRK</sequence>
<reference evidence="9" key="1">
    <citation type="submission" date="2021-02" db="EMBL/GenBank/DDBJ databases">
        <authorList>
            <person name="Nowell W R."/>
        </authorList>
    </citation>
    <scope>NUCLEOTIDE SEQUENCE</scope>
</reference>
<dbReference type="GO" id="GO:0005737">
    <property type="term" value="C:cytoplasm"/>
    <property type="evidence" value="ECO:0007669"/>
    <property type="project" value="TreeGrafter"/>
</dbReference>